<dbReference type="AlphaFoldDB" id="W9RYA6"/>
<dbReference type="Proteomes" id="UP000030645">
    <property type="component" value="Unassembled WGS sequence"/>
</dbReference>
<keyword evidence="3" id="KW-1185">Reference proteome</keyword>
<evidence type="ECO:0000313" key="2">
    <source>
        <dbReference type="EMBL" id="EXC03119.1"/>
    </source>
</evidence>
<feature type="region of interest" description="Disordered" evidence="1">
    <location>
        <begin position="1"/>
        <end position="39"/>
    </location>
</feature>
<feature type="compositionally biased region" description="Polar residues" evidence="1">
    <location>
        <begin position="1"/>
        <end position="17"/>
    </location>
</feature>
<evidence type="ECO:0000313" key="3">
    <source>
        <dbReference type="Proteomes" id="UP000030645"/>
    </source>
</evidence>
<gene>
    <name evidence="2" type="ORF">L484_008450</name>
</gene>
<proteinExistence type="predicted"/>
<name>W9RYA6_9ROSA</name>
<organism evidence="2 3">
    <name type="scientific">Morus notabilis</name>
    <dbReference type="NCBI Taxonomy" id="981085"/>
    <lineage>
        <taxon>Eukaryota</taxon>
        <taxon>Viridiplantae</taxon>
        <taxon>Streptophyta</taxon>
        <taxon>Embryophyta</taxon>
        <taxon>Tracheophyta</taxon>
        <taxon>Spermatophyta</taxon>
        <taxon>Magnoliopsida</taxon>
        <taxon>eudicotyledons</taxon>
        <taxon>Gunneridae</taxon>
        <taxon>Pentapetalae</taxon>
        <taxon>rosids</taxon>
        <taxon>fabids</taxon>
        <taxon>Rosales</taxon>
        <taxon>Moraceae</taxon>
        <taxon>Moreae</taxon>
        <taxon>Morus</taxon>
    </lineage>
</organism>
<dbReference type="EMBL" id="KE345373">
    <property type="protein sequence ID" value="EXC03119.1"/>
    <property type="molecule type" value="Genomic_DNA"/>
</dbReference>
<accession>W9RYA6</accession>
<protein>
    <submittedName>
        <fullName evidence="2">Uncharacterized protein</fullName>
    </submittedName>
</protein>
<reference evidence="3" key="1">
    <citation type="submission" date="2013-01" db="EMBL/GenBank/DDBJ databases">
        <title>Draft Genome Sequence of a Mulberry Tree, Morus notabilis C.K. Schneid.</title>
        <authorList>
            <person name="He N."/>
            <person name="Zhao S."/>
        </authorList>
    </citation>
    <scope>NUCLEOTIDE SEQUENCE</scope>
</reference>
<evidence type="ECO:0000256" key="1">
    <source>
        <dbReference type="SAM" id="MobiDB-lite"/>
    </source>
</evidence>
<sequence>MASSPAKQVTQQVQDTAQEQYTTQETEGPKRNRRAPACDQKARGWAHQFVLSLTLIMADSEVLTAVKALQA</sequence>